<comment type="caution">
    <text evidence="2">The sequence shown here is derived from an EMBL/GenBank/DDBJ whole genome shotgun (WGS) entry which is preliminary data.</text>
</comment>
<dbReference type="AlphaFoldDB" id="A0AAV7IPU7"/>
<organism evidence="2 3">
    <name type="scientific">Cotesia glomerata</name>
    <name type="common">Lepidopteran parasitic wasp</name>
    <name type="synonym">Apanteles glomeratus</name>
    <dbReference type="NCBI Taxonomy" id="32391"/>
    <lineage>
        <taxon>Eukaryota</taxon>
        <taxon>Metazoa</taxon>
        <taxon>Ecdysozoa</taxon>
        <taxon>Arthropoda</taxon>
        <taxon>Hexapoda</taxon>
        <taxon>Insecta</taxon>
        <taxon>Pterygota</taxon>
        <taxon>Neoptera</taxon>
        <taxon>Endopterygota</taxon>
        <taxon>Hymenoptera</taxon>
        <taxon>Apocrita</taxon>
        <taxon>Ichneumonoidea</taxon>
        <taxon>Braconidae</taxon>
        <taxon>Microgastrinae</taxon>
        <taxon>Cotesia</taxon>
    </lineage>
</organism>
<proteinExistence type="predicted"/>
<protein>
    <submittedName>
        <fullName evidence="2">Uncharacterized protein</fullName>
    </submittedName>
</protein>
<evidence type="ECO:0000256" key="1">
    <source>
        <dbReference type="SAM" id="MobiDB-lite"/>
    </source>
</evidence>
<feature type="region of interest" description="Disordered" evidence="1">
    <location>
        <begin position="1"/>
        <end position="48"/>
    </location>
</feature>
<dbReference type="Proteomes" id="UP000826195">
    <property type="component" value="Unassembled WGS sequence"/>
</dbReference>
<reference evidence="2 3" key="1">
    <citation type="journal article" date="2021" name="J. Hered.">
        <title>A chromosome-level genome assembly of the parasitoid wasp, Cotesia glomerata (Hymenoptera: Braconidae).</title>
        <authorList>
            <person name="Pinto B.J."/>
            <person name="Weis J.J."/>
            <person name="Gamble T."/>
            <person name="Ode P.J."/>
            <person name="Paul R."/>
            <person name="Zaspel J.M."/>
        </authorList>
    </citation>
    <scope>NUCLEOTIDE SEQUENCE [LARGE SCALE GENOMIC DNA]</scope>
    <source>
        <strain evidence="2">CgM1</strain>
    </source>
</reference>
<keyword evidence="3" id="KW-1185">Reference proteome</keyword>
<accession>A0AAV7IPU7</accession>
<dbReference type="EMBL" id="JAHXZJ010000747">
    <property type="protein sequence ID" value="KAH0557475.1"/>
    <property type="molecule type" value="Genomic_DNA"/>
</dbReference>
<gene>
    <name evidence="2" type="ORF">KQX54_006646</name>
</gene>
<evidence type="ECO:0000313" key="2">
    <source>
        <dbReference type="EMBL" id="KAH0557475.1"/>
    </source>
</evidence>
<name>A0AAV7IPU7_COTGL</name>
<feature type="compositionally biased region" description="Basic and acidic residues" evidence="1">
    <location>
        <begin position="20"/>
        <end position="35"/>
    </location>
</feature>
<sequence>MPRRKRGGDLASSAAKRWKQKESRRNETEEEHEARLQNQRTTRLAGRRETGEGTLDLISSCWTYVRLGS</sequence>
<evidence type="ECO:0000313" key="3">
    <source>
        <dbReference type="Proteomes" id="UP000826195"/>
    </source>
</evidence>